<feature type="transmembrane region" description="Helical" evidence="7">
    <location>
        <begin position="274"/>
        <end position="295"/>
    </location>
</feature>
<dbReference type="Gene3D" id="1.20.1630.10">
    <property type="entry name" value="Formate dehydrogenase/DMSO reductase domain"/>
    <property type="match status" value="1"/>
</dbReference>
<dbReference type="GO" id="GO:0005886">
    <property type="term" value="C:plasma membrane"/>
    <property type="evidence" value="ECO:0007669"/>
    <property type="project" value="UniProtKB-SubCell"/>
</dbReference>
<evidence type="ECO:0000256" key="2">
    <source>
        <dbReference type="ARBA" id="ARBA00008929"/>
    </source>
</evidence>
<feature type="transmembrane region" description="Helical" evidence="7">
    <location>
        <begin position="6"/>
        <end position="32"/>
    </location>
</feature>
<feature type="transmembrane region" description="Helical" evidence="7">
    <location>
        <begin position="95"/>
        <end position="119"/>
    </location>
</feature>
<evidence type="ECO:0000256" key="4">
    <source>
        <dbReference type="ARBA" id="ARBA00022692"/>
    </source>
</evidence>
<dbReference type="AlphaFoldDB" id="A0A6L7HU43"/>
<keyword evidence="9" id="KW-1185">Reference proteome</keyword>
<evidence type="ECO:0000256" key="5">
    <source>
        <dbReference type="ARBA" id="ARBA00022989"/>
    </source>
</evidence>
<reference evidence="8 9" key="1">
    <citation type="submission" date="2019-12" db="EMBL/GenBank/DDBJ databases">
        <title>Shewanella insulae sp. nov., isolated from a tidal flat.</title>
        <authorList>
            <person name="Yoon J.-H."/>
        </authorList>
    </citation>
    <scope>NUCLEOTIDE SEQUENCE [LARGE SCALE GENOMIC DNA]</scope>
    <source>
        <strain evidence="8 9">JBTF-M18</strain>
    </source>
</reference>
<feature type="transmembrane region" description="Helical" evidence="7">
    <location>
        <begin position="131"/>
        <end position="152"/>
    </location>
</feature>
<comment type="subcellular location">
    <subcellularLocation>
        <location evidence="1">Cell membrane</location>
        <topology evidence="1">Multi-pass membrane protein</topology>
    </subcellularLocation>
</comment>
<feature type="transmembrane region" description="Helical" evidence="7">
    <location>
        <begin position="53"/>
        <end position="75"/>
    </location>
</feature>
<name>A0A6L7HU43_9GAMM</name>
<evidence type="ECO:0000313" key="8">
    <source>
        <dbReference type="EMBL" id="MXR67683.1"/>
    </source>
</evidence>
<dbReference type="EMBL" id="WRPA01000002">
    <property type="protein sequence ID" value="MXR67683.1"/>
    <property type="molecule type" value="Genomic_DNA"/>
</dbReference>
<evidence type="ECO:0000256" key="3">
    <source>
        <dbReference type="ARBA" id="ARBA00022475"/>
    </source>
</evidence>
<dbReference type="InterPro" id="IPR052049">
    <property type="entry name" value="Electron_transfer_protein"/>
</dbReference>
<comment type="similarity">
    <text evidence="2">Belongs to the NrfD family.</text>
</comment>
<organism evidence="8 9">
    <name type="scientific">Shewanella insulae</name>
    <dbReference type="NCBI Taxonomy" id="2681496"/>
    <lineage>
        <taxon>Bacteria</taxon>
        <taxon>Pseudomonadati</taxon>
        <taxon>Pseudomonadota</taxon>
        <taxon>Gammaproteobacteria</taxon>
        <taxon>Alteromonadales</taxon>
        <taxon>Shewanellaceae</taxon>
        <taxon>Shewanella</taxon>
    </lineage>
</organism>
<dbReference type="PANTHER" id="PTHR34856">
    <property type="entry name" value="PROTEIN NRFD"/>
    <property type="match status" value="1"/>
</dbReference>
<evidence type="ECO:0000313" key="9">
    <source>
        <dbReference type="Proteomes" id="UP000474778"/>
    </source>
</evidence>
<feature type="transmembrane region" description="Helical" evidence="7">
    <location>
        <begin position="200"/>
        <end position="220"/>
    </location>
</feature>
<feature type="transmembrane region" description="Helical" evidence="7">
    <location>
        <begin position="164"/>
        <end position="188"/>
    </location>
</feature>
<feature type="transmembrane region" description="Helical" evidence="7">
    <location>
        <begin position="240"/>
        <end position="262"/>
    </location>
</feature>
<keyword evidence="5 7" id="KW-1133">Transmembrane helix</keyword>
<keyword evidence="3" id="KW-1003">Cell membrane</keyword>
<evidence type="ECO:0000256" key="6">
    <source>
        <dbReference type="ARBA" id="ARBA00023136"/>
    </source>
</evidence>
<keyword evidence="4 7" id="KW-0812">Transmembrane</keyword>
<sequence>MSEVHWGLLVAAYLFLAGAGAGALFISGALVLSEKVVHTHHWSTAKFSAIAGLLLLMLGTGMIVFDLTSFQYGIFNGDMSKLLRFYRLFMTFEPSSMMSIGTWLLTLAIVFALLFCFSFKRCNQETFSSRGYALINLILAVCVASYTALLIGDIKHNIVWSNSILVVIFLVSAISSGAAVVLIVKTWLKQSDPHHRFAKADSMVMLIELFVLGIFVYAIANVSKFYGLDNLLGMATSAGKIWWLGAVVVGLVLPLLLNITSIMGRVGVSHAKEYGIAALTLVGAFCLRYSVLLAGQSY</sequence>
<comment type="caution">
    <text evidence="8">The sequence shown here is derived from an EMBL/GenBank/DDBJ whole genome shotgun (WGS) entry which is preliminary data.</text>
</comment>
<dbReference type="InterPro" id="IPR005614">
    <property type="entry name" value="NrfD-like"/>
</dbReference>
<proteinExistence type="inferred from homology"/>
<evidence type="ECO:0000256" key="7">
    <source>
        <dbReference type="SAM" id="Phobius"/>
    </source>
</evidence>
<dbReference type="PANTHER" id="PTHR34856:SF2">
    <property type="entry name" value="PROTEIN NRFD"/>
    <property type="match status" value="1"/>
</dbReference>
<keyword evidence="6 7" id="KW-0472">Membrane</keyword>
<accession>A0A6L7HU43</accession>
<evidence type="ECO:0000256" key="1">
    <source>
        <dbReference type="ARBA" id="ARBA00004651"/>
    </source>
</evidence>
<dbReference type="RefSeq" id="WP_160793683.1">
    <property type="nucleotide sequence ID" value="NZ_CANMWR010000018.1"/>
</dbReference>
<protein>
    <submittedName>
        <fullName evidence="8">Polysulfide reductase</fullName>
    </submittedName>
</protein>
<dbReference type="Proteomes" id="UP000474778">
    <property type="component" value="Unassembled WGS sequence"/>
</dbReference>
<gene>
    <name evidence="8" type="ORF">GNT65_03195</name>
</gene>
<dbReference type="Pfam" id="PF03916">
    <property type="entry name" value="NrfD"/>
    <property type="match status" value="1"/>
</dbReference>